<dbReference type="SUPFAM" id="SSF52833">
    <property type="entry name" value="Thioredoxin-like"/>
    <property type="match status" value="1"/>
</dbReference>
<evidence type="ECO:0000313" key="3">
    <source>
        <dbReference type="EMBL" id="KAE8390367.1"/>
    </source>
</evidence>
<dbReference type="InterPro" id="IPR036249">
    <property type="entry name" value="Thioredoxin-like_sf"/>
</dbReference>
<dbReference type="Gene3D" id="1.20.1050.10">
    <property type="match status" value="1"/>
</dbReference>
<accession>A0A5N7C962</accession>
<feature type="domain" description="GST N-terminal" evidence="2">
    <location>
        <begin position="17"/>
        <end position="77"/>
    </location>
</feature>
<dbReference type="AlphaFoldDB" id="A0A5N7C962"/>
<feature type="region of interest" description="Disordered" evidence="1">
    <location>
        <begin position="123"/>
        <end position="149"/>
    </location>
</feature>
<dbReference type="InterPro" id="IPR004045">
    <property type="entry name" value="Glutathione_S-Trfase_N"/>
</dbReference>
<dbReference type="Pfam" id="PF13417">
    <property type="entry name" value="GST_N_3"/>
    <property type="match status" value="1"/>
</dbReference>
<proteinExistence type="predicted"/>
<gene>
    <name evidence="3" type="ORF">BDV23DRAFT_183470</name>
</gene>
<dbReference type="Proteomes" id="UP000326877">
    <property type="component" value="Unassembled WGS sequence"/>
</dbReference>
<name>A0A5N7C962_PETAA</name>
<reference evidence="3" key="1">
    <citation type="submission" date="2019-04" db="EMBL/GenBank/DDBJ databases">
        <title>Friends and foes A comparative genomics studyof 23 Aspergillus species from section Flavi.</title>
        <authorList>
            <consortium name="DOE Joint Genome Institute"/>
            <person name="Kjaerbolling I."/>
            <person name="Vesth T."/>
            <person name="Frisvad J.C."/>
            <person name="Nybo J.L."/>
            <person name="Theobald S."/>
            <person name="Kildgaard S."/>
            <person name="Isbrandt T."/>
            <person name="Kuo A."/>
            <person name="Sato A."/>
            <person name="Lyhne E.K."/>
            <person name="Kogle M.E."/>
            <person name="Wiebenga A."/>
            <person name="Kun R.S."/>
            <person name="Lubbers R.J."/>
            <person name="Makela M.R."/>
            <person name="Barry K."/>
            <person name="Chovatia M."/>
            <person name="Clum A."/>
            <person name="Daum C."/>
            <person name="Haridas S."/>
            <person name="He G."/>
            <person name="LaButti K."/>
            <person name="Lipzen A."/>
            <person name="Mondo S."/>
            <person name="Riley R."/>
            <person name="Salamov A."/>
            <person name="Simmons B.A."/>
            <person name="Magnuson J.K."/>
            <person name="Henrissat B."/>
            <person name="Mortensen U.H."/>
            <person name="Larsen T.O."/>
            <person name="Devries R.P."/>
            <person name="Grigoriev I.V."/>
            <person name="Machida M."/>
            <person name="Baker S.E."/>
            <person name="Andersen M.R."/>
        </authorList>
    </citation>
    <scope>NUCLEOTIDE SEQUENCE [LARGE SCALE GENOMIC DNA]</scope>
    <source>
        <strain evidence="3">IBT 14317</strain>
    </source>
</reference>
<dbReference type="EMBL" id="ML735255">
    <property type="protein sequence ID" value="KAE8390367.1"/>
    <property type="molecule type" value="Genomic_DNA"/>
</dbReference>
<dbReference type="OrthoDB" id="412788at2759"/>
<protein>
    <recommendedName>
        <fullName evidence="2">GST N-terminal domain-containing protein</fullName>
    </recommendedName>
</protein>
<organism evidence="3">
    <name type="scientific">Petromyces alliaceus</name>
    <name type="common">Aspergillus alliaceus</name>
    <dbReference type="NCBI Taxonomy" id="209559"/>
    <lineage>
        <taxon>Eukaryota</taxon>
        <taxon>Fungi</taxon>
        <taxon>Dikarya</taxon>
        <taxon>Ascomycota</taxon>
        <taxon>Pezizomycotina</taxon>
        <taxon>Eurotiomycetes</taxon>
        <taxon>Eurotiomycetidae</taxon>
        <taxon>Eurotiales</taxon>
        <taxon>Aspergillaceae</taxon>
        <taxon>Aspergillus</taxon>
        <taxon>Aspergillus subgen. Circumdati</taxon>
    </lineage>
</organism>
<dbReference type="Gene3D" id="3.40.30.10">
    <property type="entry name" value="Glutaredoxin"/>
    <property type="match status" value="1"/>
</dbReference>
<evidence type="ECO:0000259" key="2">
    <source>
        <dbReference type="Pfam" id="PF13417"/>
    </source>
</evidence>
<sequence>MVRFTIELALRDKFHSSRDLTKLNYRLVNLHRNENLEEDYLLHINPGGKVPVLTSKSLPAPLTDSLSISYWVCEQRPSLIPETHRATIQRLLSHLHRIRTDNNPNPAIDDLLARVDITPEHRRALEYERDRERKHTEPELDDEDEESMTGQARHLFSQLLVEYEKFNRGGIWIFGDDTGPTVLDAHAVVFIARLVDIQLEDLVPVQMLLYANSIMGLPEWDAVMRGMPTVWNSSLGPVDQL</sequence>
<feature type="compositionally biased region" description="Basic and acidic residues" evidence="1">
    <location>
        <begin position="123"/>
        <end position="138"/>
    </location>
</feature>
<evidence type="ECO:0000256" key="1">
    <source>
        <dbReference type="SAM" id="MobiDB-lite"/>
    </source>
</evidence>